<keyword evidence="7" id="KW-1185">Reference proteome</keyword>
<dbReference type="PANTHER" id="PTHR30346">
    <property type="entry name" value="TRANSCRIPTIONAL DUAL REGULATOR HCAR-RELATED"/>
    <property type="match status" value="1"/>
</dbReference>
<comment type="similarity">
    <text evidence="1">Belongs to the LysR transcriptional regulatory family.</text>
</comment>
<dbReference type="Pfam" id="PF03466">
    <property type="entry name" value="LysR_substrate"/>
    <property type="match status" value="1"/>
</dbReference>
<keyword evidence="4" id="KW-0804">Transcription</keyword>
<dbReference type="EMBL" id="CP047898">
    <property type="protein sequence ID" value="QHK21568.1"/>
    <property type="molecule type" value="Genomic_DNA"/>
</dbReference>
<dbReference type="Gene3D" id="1.10.10.10">
    <property type="entry name" value="Winged helix-like DNA-binding domain superfamily/Winged helix DNA-binding domain"/>
    <property type="match status" value="1"/>
</dbReference>
<evidence type="ECO:0000256" key="3">
    <source>
        <dbReference type="ARBA" id="ARBA00023125"/>
    </source>
</evidence>
<evidence type="ECO:0000313" key="7">
    <source>
        <dbReference type="Proteomes" id="UP000464186"/>
    </source>
</evidence>
<keyword evidence="2" id="KW-0805">Transcription regulation</keyword>
<dbReference type="InterPro" id="IPR000847">
    <property type="entry name" value="LysR_HTH_N"/>
</dbReference>
<feature type="domain" description="HTH lysR-type" evidence="5">
    <location>
        <begin position="2"/>
        <end position="59"/>
    </location>
</feature>
<dbReference type="GO" id="GO:0032993">
    <property type="term" value="C:protein-DNA complex"/>
    <property type="evidence" value="ECO:0007669"/>
    <property type="project" value="TreeGrafter"/>
</dbReference>
<protein>
    <submittedName>
        <fullName evidence="6">LysR family transcriptional regulator</fullName>
    </submittedName>
</protein>
<dbReference type="AlphaFoldDB" id="A0A6P1NQW5"/>
<organism evidence="6 7">
    <name type="scientific">Pseudarthrobacter psychrotolerans</name>
    <dbReference type="NCBI Taxonomy" id="2697569"/>
    <lineage>
        <taxon>Bacteria</taxon>
        <taxon>Bacillati</taxon>
        <taxon>Actinomycetota</taxon>
        <taxon>Actinomycetes</taxon>
        <taxon>Micrococcales</taxon>
        <taxon>Micrococcaceae</taxon>
        <taxon>Pseudarthrobacter</taxon>
    </lineage>
</organism>
<evidence type="ECO:0000256" key="2">
    <source>
        <dbReference type="ARBA" id="ARBA00023015"/>
    </source>
</evidence>
<keyword evidence="3" id="KW-0238">DNA-binding</keyword>
<evidence type="ECO:0000256" key="4">
    <source>
        <dbReference type="ARBA" id="ARBA00023163"/>
    </source>
</evidence>
<evidence type="ECO:0000313" key="6">
    <source>
        <dbReference type="EMBL" id="QHK21568.1"/>
    </source>
</evidence>
<dbReference type="PANTHER" id="PTHR30346:SF29">
    <property type="entry name" value="LYSR SUBSTRATE-BINDING"/>
    <property type="match status" value="1"/>
</dbReference>
<sequence>MIEIGSLRALAAIELHGSVIAASEVMGFSPSAVSQQIKKLEKQTGFPVLERRGRGVLLTERGLTLAAYGRRILSELEELESTLLADPAKPTGHLRVVSFSTACRGLVGPLLGRLASSGADLDISVLAEDPREAVARVANGEADLGVVHNWNSVPLVIPEHMMLEWLCEDVADVLVHRDHPLAGRSQVEPADLVDERWISTPHGAICNEALLRIFADRGRVPDIKVYDPDFATHIALVEQGAVVALVPRLGRPALPGDVACLPLVNPMQVRQVGIVYRRTMAASPGIRHVAGLLREVAASRVAASRVVSESSVVTGSPGVSGLAGP</sequence>
<evidence type="ECO:0000259" key="5">
    <source>
        <dbReference type="PROSITE" id="PS50931"/>
    </source>
</evidence>
<dbReference type="KEGG" id="psey:GU243_19800"/>
<dbReference type="InterPro" id="IPR005119">
    <property type="entry name" value="LysR_subst-bd"/>
</dbReference>
<dbReference type="Proteomes" id="UP000464186">
    <property type="component" value="Chromosome"/>
</dbReference>
<proteinExistence type="inferred from homology"/>
<dbReference type="PROSITE" id="PS50931">
    <property type="entry name" value="HTH_LYSR"/>
    <property type="match status" value="1"/>
</dbReference>
<dbReference type="GO" id="GO:0003700">
    <property type="term" value="F:DNA-binding transcription factor activity"/>
    <property type="evidence" value="ECO:0007669"/>
    <property type="project" value="InterPro"/>
</dbReference>
<dbReference type="Pfam" id="PF00126">
    <property type="entry name" value="HTH_1"/>
    <property type="match status" value="1"/>
</dbReference>
<evidence type="ECO:0000256" key="1">
    <source>
        <dbReference type="ARBA" id="ARBA00009437"/>
    </source>
</evidence>
<reference evidence="6 7" key="1">
    <citation type="submission" date="2020-01" db="EMBL/GenBank/DDBJ databases">
        <title>Pseudarthrobacter psychrotolerans sp. nov., isolated from antarctic soil.</title>
        <authorList>
            <person name="Shin Y."/>
            <person name="Park W."/>
        </authorList>
    </citation>
    <scope>NUCLEOTIDE SEQUENCE [LARGE SCALE GENOMIC DNA]</scope>
    <source>
        <strain evidence="6 7">YJ56</strain>
    </source>
</reference>
<name>A0A6P1NQW5_9MICC</name>
<dbReference type="Gene3D" id="3.40.190.10">
    <property type="entry name" value="Periplasmic binding protein-like II"/>
    <property type="match status" value="2"/>
</dbReference>
<dbReference type="InterPro" id="IPR036388">
    <property type="entry name" value="WH-like_DNA-bd_sf"/>
</dbReference>
<dbReference type="SUPFAM" id="SSF53850">
    <property type="entry name" value="Periplasmic binding protein-like II"/>
    <property type="match status" value="1"/>
</dbReference>
<gene>
    <name evidence="6" type="ORF">GU243_19800</name>
</gene>
<dbReference type="GO" id="GO:0003677">
    <property type="term" value="F:DNA binding"/>
    <property type="evidence" value="ECO:0007669"/>
    <property type="project" value="UniProtKB-KW"/>
</dbReference>
<dbReference type="SUPFAM" id="SSF46785">
    <property type="entry name" value="Winged helix' DNA-binding domain"/>
    <property type="match status" value="1"/>
</dbReference>
<accession>A0A6P1NQW5</accession>
<dbReference type="InterPro" id="IPR036390">
    <property type="entry name" value="WH_DNA-bd_sf"/>
</dbReference>